<name>A0AC61RSX9_9FIRM</name>
<dbReference type="Proteomes" id="UP000304953">
    <property type="component" value="Unassembled WGS sequence"/>
</dbReference>
<accession>A0AC61RSX9</accession>
<reference evidence="1" key="1">
    <citation type="submission" date="2019-04" db="EMBL/GenBank/DDBJ databases">
        <title>Microbes associate with the intestines of laboratory mice.</title>
        <authorList>
            <person name="Navarre W."/>
            <person name="Wong E."/>
            <person name="Huang K."/>
            <person name="Tropini C."/>
            <person name="Ng K."/>
            <person name="Yu B."/>
        </authorList>
    </citation>
    <scope>NUCLEOTIDE SEQUENCE</scope>
    <source>
        <strain evidence="1">NM01_1-7b</strain>
    </source>
</reference>
<comment type="caution">
    <text evidence="1">The sequence shown here is derived from an EMBL/GenBank/DDBJ whole genome shotgun (WGS) entry which is preliminary data.</text>
</comment>
<keyword evidence="2" id="KW-1185">Reference proteome</keyword>
<organism evidence="1 2">
    <name type="scientific">Petralouisia muris</name>
    <dbReference type="NCBI Taxonomy" id="3032872"/>
    <lineage>
        <taxon>Bacteria</taxon>
        <taxon>Bacillati</taxon>
        <taxon>Bacillota</taxon>
        <taxon>Clostridia</taxon>
        <taxon>Lachnospirales</taxon>
        <taxon>Lachnospiraceae</taxon>
        <taxon>Petralouisia</taxon>
    </lineage>
</organism>
<evidence type="ECO:0000313" key="1">
    <source>
        <dbReference type="EMBL" id="TGY93652.1"/>
    </source>
</evidence>
<evidence type="ECO:0000313" key="2">
    <source>
        <dbReference type="Proteomes" id="UP000304953"/>
    </source>
</evidence>
<proteinExistence type="predicted"/>
<protein>
    <submittedName>
        <fullName evidence="1">Uncharacterized protein</fullName>
    </submittedName>
</protein>
<dbReference type="EMBL" id="SRYA01000039">
    <property type="protein sequence ID" value="TGY93652.1"/>
    <property type="molecule type" value="Genomic_DNA"/>
</dbReference>
<sequence>MGQVLKTYLGLFFLLIMGLVGIGVVSAGIEVTAARNYHADVISEIECSNFNAEVISACKSQAQERGYQLEIAELVYDAEGNQRMAEVILSFDYTISILNLASAHEVRGFAR</sequence>
<gene>
    <name evidence="1" type="ORF">E5329_17585</name>
</gene>